<sequence>MTVKLHDITVDAITHHATIDGTPISLEADGLISTSHDLDSHIMSVTLPILCNHFEFIGDEQ</sequence>
<reference evidence="1 2" key="1">
    <citation type="journal article" date="2019" name="Syst. Appl. Microbiol.">
        <title>Characterization of Bifidobacterium species in feaces of the Egyptian fruit bat: Description of B. vespertilionis sp. nov. and B. rousetti sp. nov.</title>
        <authorList>
            <person name="Modesto M."/>
            <person name="Satti M."/>
            <person name="Watanabe K."/>
            <person name="Puglisi E."/>
            <person name="Morelli L."/>
            <person name="Huang C.-H."/>
            <person name="Liou J.-S."/>
            <person name="Miyashita M."/>
            <person name="Tamura T."/>
            <person name="Saito S."/>
            <person name="Mori K."/>
            <person name="Huang L."/>
            <person name="Sciavilla P."/>
            <person name="Sandri C."/>
            <person name="Spiezio C."/>
            <person name="Vitali F."/>
            <person name="Cavalieri D."/>
            <person name="Perpetuini G."/>
            <person name="Tofalo R."/>
            <person name="Bonetti A."/>
            <person name="Arita M."/>
            <person name="Mattarelli P."/>
        </authorList>
    </citation>
    <scope>NUCLEOTIDE SEQUENCE [LARGE SCALE GENOMIC DNA]</scope>
    <source>
        <strain evidence="1 2">RST7</strain>
    </source>
</reference>
<evidence type="ECO:0000313" key="2">
    <source>
        <dbReference type="Proteomes" id="UP000412028"/>
    </source>
</evidence>
<name>A0A5M9ZUZ3_9BIFI</name>
<organism evidence="1 2">
    <name type="scientific">Bifidobacterium tissieri</name>
    <dbReference type="NCBI Taxonomy" id="1630162"/>
    <lineage>
        <taxon>Bacteria</taxon>
        <taxon>Bacillati</taxon>
        <taxon>Actinomycetota</taxon>
        <taxon>Actinomycetes</taxon>
        <taxon>Bifidobacteriales</taxon>
        <taxon>Bifidobacteriaceae</taxon>
        <taxon>Bifidobacterium</taxon>
    </lineage>
</organism>
<evidence type="ECO:0000313" key="1">
    <source>
        <dbReference type="EMBL" id="KAA8831454.1"/>
    </source>
</evidence>
<dbReference type="Proteomes" id="UP000412028">
    <property type="component" value="Unassembled WGS sequence"/>
</dbReference>
<dbReference type="AlphaFoldDB" id="A0A5M9ZUZ3"/>
<gene>
    <name evidence="1" type="ORF">EMO89_01590</name>
</gene>
<protein>
    <submittedName>
        <fullName evidence="1">Uncharacterized protein</fullName>
    </submittedName>
</protein>
<proteinExistence type="predicted"/>
<accession>A0A5M9ZUZ3</accession>
<comment type="caution">
    <text evidence="1">The sequence shown here is derived from an EMBL/GenBank/DDBJ whole genome shotgun (WGS) entry which is preliminary data.</text>
</comment>
<dbReference type="RefSeq" id="WP_150380642.1">
    <property type="nucleotide sequence ID" value="NZ_RZUI01000002.1"/>
</dbReference>
<dbReference type="EMBL" id="RZUI01000002">
    <property type="protein sequence ID" value="KAA8831454.1"/>
    <property type="molecule type" value="Genomic_DNA"/>
</dbReference>